<dbReference type="PANTHER" id="PTHR10551">
    <property type="entry name" value="FASCIN"/>
    <property type="match status" value="1"/>
</dbReference>
<dbReference type="GO" id="GO:0015629">
    <property type="term" value="C:actin cytoskeleton"/>
    <property type="evidence" value="ECO:0007669"/>
    <property type="project" value="TreeGrafter"/>
</dbReference>
<dbReference type="InterPro" id="IPR057232">
    <property type="entry name" value="DUF7910"/>
</dbReference>
<dbReference type="InterPro" id="IPR010431">
    <property type="entry name" value="Fascin"/>
</dbReference>
<dbReference type="GO" id="GO:0007163">
    <property type="term" value="P:establishment or maintenance of cell polarity"/>
    <property type="evidence" value="ECO:0007669"/>
    <property type="project" value="TreeGrafter"/>
</dbReference>
<dbReference type="RefSeq" id="XP_028473893.1">
    <property type="nucleotide sequence ID" value="XM_028617430.1"/>
</dbReference>
<comment type="caution">
    <text evidence="2">The sequence shown here is derived from an EMBL/GenBank/DDBJ whole genome shotgun (WGS) entry which is preliminary data.</text>
</comment>
<evidence type="ECO:0000313" key="2">
    <source>
        <dbReference type="EMBL" id="RSH78746.1"/>
    </source>
</evidence>
<dbReference type="OrthoDB" id="2589715at2759"/>
<dbReference type="SUPFAM" id="SSF50405">
    <property type="entry name" value="Actin-crosslinking proteins"/>
    <property type="match status" value="1"/>
</dbReference>
<organism evidence="2 3">
    <name type="scientific">Apiotrichum porosum</name>
    <dbReference type="NCBI Taxonomy" id="105984"/>
    <lineage>
        <taxon>Eukaryota</taxon>
        <taxon>Fungi</taxon>
        <taxon>Dikarya</taxon>
        <taxon>Basidiomycota</taxon>
        <taxon>Agaricomycotina</taxon>
        <taxon>Tremellomycetes</taxon>
        <taxon>Trichosporonales</taxon>
        <taxon>Trichosporonaceae</taxon>
        <taxon>Apiotrichum</taxon>
    </lineage>
</organism>
<sequence length="527" mass="59176">MSTEPNTEGDVIGKVTTGYQAWFTCDGDRSPIRGWWHWAPDRLNMVKKDNSGVVSWPAMHHYPKGYNTGFQPYPDGSPSQLFSNYDQATIDAHFQMMADADIDTAALQRFNPCGGEGPVRDVTTMMVHQAAEKTKRKWYCMYDVSGWGPNMQQEIKNDWTSKMCEYSQTPMYARQNGKVVVCIWGFGFNDGNHEYDQETCIDVIKWFKGMGCYVIGGVPTWWRKCISDSREGFGEVYRSFDMLSPWMVGRASKIRDLDWFYHNANKGDQEECEKHGIAYQPCVMPGDLSTGCRKHGDFYWRHFYNTTRLGCAAVYVSMFDEYNEGNQIAPTAESKAQQPKDFDHPALDEDGTPCTADYYLRLTRDAGKMFKSRTPTALRVTEPWPGKGLCHARHELVLKARVNGQFVCAEGGGDKNLVANRTSPGPWERFTVEQTNQEGRIHLRSSNGKYVCADLSGGNGQPVGLLVANRDSPGPWETFDLVEVDGGVIALKASNGKYVQASNGGSGPLIAGGDDHGWWEQFDVVEE</sequence>
<accession>A0A427XIR8</accession>
<proteinExistence type="predicted"/>
<dbReference type="InterPro" id="IPR008999">
    <property type="entry name" value="Actin-crosslinking"/>
</dbReference>
<dbReference type="CDD" id="cd11576">
    <property type="entry name" value="GH99_GH71_like_2"/>
    <property type="match status" value="1"/>
</dbReference>
<evidence type="ECO:0000313" key="3">
    <source>
        <dbReference type="Proteomes" id="UP000279236"/>
    </source>
</evidence>
<dbReference type="GO" id="GO:0051017">
    <property type="term" value="P:actin filament bundle assembly"/>
    <property type="evidence" value="ECO:0007669"/>
    <property type="project" value="TreeGrafter"/>
</dbReference>
<dbReference type="GO" id="GO:0016477">
    <property type="term" value="P:cell migration"/>
    <property type="evidence" value="ECO:0007669"/>
    <property type="project" value="TreeGrafter"/>
</dbReference>
<dbReference type="PANTHER" id="PTHR10551:SF9">
    <property type="entry name" value="FASCIN-2"/>
    <property type="match status" value="1"/>
</dbReference>
<protein>
    <recommendedName>
        <fullName evidence="1">DUF7910 domain-containing protein</fullName>
    </recommendedName>
</protein>
<keyword evidence="3" id="KW-1185">Reference proteome</keyword>
<dbReference type="GeneID" id="39586192"/>
<dbReference type="EMBL" id="RSCE01000011">
    <property type="protein sequence ID" value="RSH78746.1"/>
    <property type="molecule type" value="Genomic_DNA"/>
</dbReference>
<dbReference type="Gene3D" id="3.20.20.80">
    <property type="entry name" value="Glycosidases"/>
    <property type="match status" value="1"/>
</dbReference>
<dbReference type="GO" id="GO:0051015">
    <property type="term" value="F:actin filament binding"/>
    <property type="evidence" value="ECO:0007669"/>
    <property type="project" value="InterPro"/>
</dbReference>
<feature type="domain" description="DUF7910" evidence="1">
    <location>
        <begin position="397"/>
        <end position="506"/>
    </location>
</feature>
<gene>
    <name evidence="2" type="ORF">EHS24_001649</name>
</gene>
<dbReference type="Pfam" id="PF25490">
    <property type="entry name" value="DUF7910"/>
    <property type="match status" value="1"/>
</dbReference>
<dbReference type="Proteomes" id="UP000279236">
    <property type="component" value="Unassembled WGS sequence"/>
</dbReference>
<evidence type="ECO:0000259" key="1">
    <source>
        <dbReference type="Pfam" id="PF25490"/>
    </source>
</evidence>
<reference evidence="2 3" key="1">
    <citation type="submission" date="2018-11" db="EMBL/GenBank/DDBJ databases">
        <title>Genome sequence of Apiotrichum porosum DSM 27194.</title>
        <authorList>
            <person name="Aliyu H."/>
            <person name="Gorte O."/>
            <person name="Ochsenreither K."/>
        </authorList>
    </citation>
    <scope>NUCLEOTIDE SEQUENCE [LARGE SCALE GENOMIC DNA]</scope>
    <source>
        <strain evidence="2 3">DSM 27194</strain>
    </source>
</reference>
<dbReference type="STRING" id="105984.A0A427XIR8"/>
<dbReference type="GO" id="GO:0005737">
    <property type="term" value="C:cytoplasm"/>
    <property type="evidence" value="ECO:0007669"/>
    <property type="project" value="TreeGrafter"/>
</dbReference>
<dbReference type="Gene3D" id="2.80.10.50">
    <property type="match status" value="1"/>
</dbReference>
<dbReference type="CDD" id="cd00257">
    <property type="entry name" value="beta-trefoil_FSCN-like"/>
    <property type="match status" value="1"/>
</dbReference>
<dbReference type="AlphaFoldDB" id="A0A427XIR8"/>
<name>A0A427XIR8_9TREE</name>